<dbReference type="EMBL" id="AZIM01002116">
    <property type="protein sequence ID" value="ETE64769.1"/>
    <property type="molecule type" value="Genomic_DNA"/>
</dbReference>
<evidence type="ECO:0000313" key="3">
    <source>
        <dbReference type="Proteomes" id="UP000018936"/>
    </source>
</evidence>
<keyword evidence="1" id="KW-1133">Transmembrane helix</keyword>
<dbReference type="OrthoDB" id="196650at2759"/>
<dbReference type="AlphaFoldDB" id="V8NR65"/>
<reference evidence="2 3" key="1">
    <citation type="journal article" date="2013" name="Proc. Natl. Acad. Sci. U.S.A.">
        <title>The king cobra genome reveals dynamic gene evolution and adaptation in the snake venom system.</title>
        <authorList>
            <person name="Vonk F.J."/>
            <person name="Casewell N.R."/>
            <person name="Henkel C.V."/>
            <person name="Heimberg A.M."/>
            <person name="Jansen H.J."/>
            <person name="McCleary R.J."/>
            <person name="Kerkkamp H.M."/>
            <person name="Vos R.A."/>
            <person name="Guerreiro I."/>
            <person name="Calvete J.J."/>
            <person name="Wuster W."/>
            <person name="Woods A.E."/>
            <person name="Logan J.M."/>
            <person name="Harrison R.A."/>
            <person name="Castoe T.A."/>
            <person name="de Koning A.P."/>
            <person name="Pollock D.D."/>
            <person name="Yandell M."/>
            <person name="Calderon D."/>
            <person name="Renjifo C."/>
            <person name="Currier R.B."/>
            <person name="Salgado D."/>
            <person name="Pla D."/>
            <person name="Sanz L."/>
            <person name="Hyder A.S."/>
            <person name="Ribeiro J.M."/>
            <person name="Arntzen J.W."/>
            <person name="van den Thillart G.E."/>
            <person name="Boetzer M."/>
            <person name="Pirovano W."/>
            <person name="Dirks R.P."/>
            <person name="Spaink H.P."/>
            <person name="Duboule D."/>
            <person name="McGlinn E."/>
            <person name="Kini R.M."/>
            <person name="Richardson M.K."/>
        </authorList>
    </citation>
    <scope>NUCLEOTIDE SEQUENCE</scope>
    <source>
        <tissue evidence="2">Blood</tissue>
    </source>
</reference>
<feature type="transmembrane region" description="Helical" evidence="1">
    <location>
        <begin position="120"/>
        <end position="143"/>
    </location>
</feature>
<keyword evidence="1" id="KW-0812">Transmembrane</keyword>
<organism evidence="2 3">
    <name type="scientific">Ophiophagus hannah</name>
    <name type="common">King cobra</name>
    <name type="synonym">Naja hannah</name>
    <dbReference type="NCBI Taxonomy" id="8665"/>
    <lineage>
        <taxon>Eukaryota</taxon>
        <taxon>Metazoa</taxon>
        <taxon>Chordata</taxon>
        <taxon>Craniata</taxon>
        <taxon>Vertebrata</taxon>
        <taxon>Euteleostomi</taxon>
        <taxon>Lepidosauria</taxon>
        <taxon>Squamata</taxon>
        <taxon>Bifurcata</taxon>
        <taxon>Unidentata</taxon>
        <taxon>Episquamata</taxon>
        <taxon>Toxicofera</taxon>
        <taxon>Serpentes</taxon>
        <taxon>Colubroidea</taxon>
        <taxon>Elapidae</taxon>
        <taxon>Elapinae</taxon>
        <taxon>Ophiophagus</taxon>
    </lineage>
</organism>
<feature type="non-terminal residue" evidence="2">
    <location>
        <position position="1"/>
    </location>
</feature>
<protein>
    <submittedName>
        <fullName evidence="2">Major facilitator superfamily domain-containing protein 10</fullName>
    </submittedName>
</protein>
<evidence type="ECO:0000256" key="1">
    <source>
        <dbReference type="SAM" id="Phobius"/>
    </source>
</evidence>
<keyword evidence="1" id="KW-0472">Membrane</keyword>
<evidence type="ECO:0000313" key="2">
    <source>
        <dbReference type="EMBL" id="ETE64769.1"/>
    </source>
</evidence>
<accession>V8NR65</accession>
<gene>
    <name evidence="2" type="primary">MFSD10</name>
    <name evidence="2" type="ORF">L345_09462</name>
</gene>
<keyword evidence="3" id="KW-1185">Reference proteome</keyword>
<proteinExistence type="predicted"/>
<name>V8NR65_OPHHA</name>
<comment type="caution">
    <text evidence="2">The sequence shown here is derived from an EMBL/GenBank/DDBJ whole genome shotgun (WGS) entry which is preliminary data.</text>
</comment>
<dbReference type="Proteomes" id="UP000018936">
    <property type="component" value="Unassembled WGS sequence"/>
</dbReference>
<sequence length="362" mass="40401">MPPAHACATCVIHAVHFCTCVCLLRAAAPLHMRARYLTISWWAVRTHAHNGSACHFQHACHRFGTTALTIHTIYAKLSSIRSSPSLSFLTVRIPDPDLTIPHLTPIPTHKFAKKRGFVDILGLVYFLYLFLFSGLEYTLGFLVHQHFHFSRYLSGLQRREGVLLAGKTQLSAFPAKASREDAKTHDCNQPLSAEVVFQPVWTGSGLPVVELKNSSVYQLHVRRTHIEPLGNNLETCHWLSAKRLPNTTENDLITGLQAFCEGSFASHKAPHWRTISIHFCASRSGVTFLDSIQLCLSAVTPILCFLVFSLEQGKMFFFIGVTMAVIQGGYTRRITPGAELRMVKIVSVLLAPLISLLRRCSK</sequence>